<evidence type="ECO:0000256" key="2">
    <source>
        <dbReference type="ARBA" id="ARBA00011738"/>
    </source>
</evidence>
<dbReference type="EMBL" id="KK198008">
    <property type="protein sequence ID" value="KCV67280.1"/>
    <property type="molecule type" value="Genomic_DNA"/>
</dbReference>
<dbReference type="RefSeq" id="XP_009498316.1">
    <property type="nucleotide sequence ID" value="XM_009500041.1"/>
</dbReference>
<evidence type="ECO:0000256" key="1">
    <source>
        <dbReference type="ARBA" id="ARBA00007422"/>
    </source>
</evidence>
<dbReference type="EC" id="5.3.1.1" evidence="4"/>
<keyword evidence="6" id="KW-1185">Reference proteome</keyword>
<keyword evidence="4" id="KW-0312">Gluconeogenesis</keyword>
<comment type="catalytic activity">
    <reaction evidence="4">
        <text>D-glyceraldehyde 3-phosphate = dihydroxyacetone phosphate</text>
        <dbReference type="Rhea" id="RHEA:18585"/>
        <dbReference type="ChEBI" id="CHEBI:57642"/>
        <dbReference type="ChEBI" id="CHEBI:59776"/>
        <dbReference type="EC" id="5.3.1.1"/>
    </reaction>
</comment>
<dbReference type="InterPro" id="IPR013785">
    <property type="entry name" value="Aldolase_TIM"/>
</dbReference>
<evidence type="ECO:0000313" key="6">
    <source>
        <dbReference type="Proteomes" id="UP000030693"/>
    </source>
</evidence>
<dbReference type="eggNOG" id="KOG1643">
    <property type="taxonomic scope" value="Eukaryota"/>
</dbReference>
<dbReference type="PROSITE" id="PS00171">
    <property type="entry name" value="TIM_1"/>
    <property type="match status" value="1"/>
</dbReference>
<dbReference type="Gene3D" id="3.20.20.70">
    <property type="entry name" value="Aldolase class I"/>
    <property type="match status" value="1"/>
</dbReference>
<evidence type="ECO:0000256" key="4">
    <source>
        <dbReference type="RuleBase" id="RU363013"/>
    </source>
</evidence>
<dbReference type="GO" id="GO:0005829">
    <property type="term" value="C:cytosol"/>
    <property type="evidence" value="ECO:0007669"/>
    <property type="project" value="TreeGrafter"/>
</dbReference>
<dbReference type="UniPathway" id="UPA00109">
    <property type="reaction ID" value="UER00189"/>
</dbReference>
<dbReference type="NCBIfam" id="TIGR00419">
    <property type="entry name" value="tim"/>
    <property type="match status" value="1"/>
</dbReference>
<accession>A0A058YZ51</accession>
<dbReference type="Proteomes" id="UP000030693">
    <property type="component" value="Unassembled WGS sequence"/>
</dbReference>
<dbReference type="Pfam" id="PF00121">
    <property type="entry name" value="TIM"/>
    <property type="match status" value="1"/>
</dbReference>
<comment type="pathway">
    <text evidence="4">Carbohydrate degradation; glycolysis; D-glyceraldehyde 3-phosphate from glycerone phosphate: step 1/1.</text>
</comment>
<dbReference type="OrthoDB" id="6715177at2759"/>
<dbReference type="CDD" id="cd00311">
    <property type="entry name" value="TIM"/>
    <property type="match status" value="1"/>
</dbReference>
<dbReference type="InterPro" id="IPR000652">
    <property type="entry name" value="Triosephosphate_isomerase"/>
</dbReference>
<keyword evidence="3 4" id="KW-0413">Isomerase</keyword>
<dbReference type="UniPathway" id="UPA00138"/>
<dbReference type="PANTHER" id="PTHR21139">
    <property type="entry name" value="TRIOSEPHOSPHATE ISOMERASE"/>
    <property type="match status" value="1"/>
</dbReference>
<dbReference type="GO" id="GO:0006094">
    <property type="term" value="P:gluconeogenesis"/>
    <property type="evidence" value="ECO:0007669"/>
    <property type="project" value="UniProtKB-UniPathway"/>
</dbReference>
<name>A0A058YZ51_FONAL</name>
<dbReference type="GO" id="GO:0019563">
    <property type="term" value="P:glycerol catabolic process"/>
    <property type="evidence" value="ECO:0007669"/>
    <property type="project" value="TreeGrafter"/>
</dbReference>
<dbReference type="InterPro" id="IPR035990">
    <property type="entry name" value="TIM_sf"/>
</dbReference>
<comment type="pathway">
    <text evidence="4">Carbohydrate biosynthesis; gluconeogenesis.</text>
</comment>
<dbReference type="GeneID" id="20531023"/>
<proteinExistence type="inferred from homology"/>
<gene>
    <name evidence="5" type="ORF">H696_06298</name>
</gene>
<dbReference type="GO" id="GO:0004807">
    <property type="term" value="F:triose-phosphate isomerase activity"/>
    <property type="evidence" value="ECO:0007669"/>
    <property type="project" value="UniProtKB-EC"/>
</dbReference>
<reference evidence="5" key="1">
    <citation type="submission" date="2013-04" db="EMBL/GenBank/DDBJ databases">
        <title>The Genome Sequence of Fonticula alba ATCC 38817.</title>
        <authorList>
            <consortium name="The Broad Institute Genomics Platform"/>
            <person name="Russ C."/>
            <person name="Cuomo C."/>
            <person name="Burger G."/>
            <person name="Gray M.W."/>
            <person name="Holland P.W.H."/>
            <person name="King N."/>
            <person name="Lang F.B.F."/>
            <person name="Roger A.J."/>
            <person name="Ruiz-Trillo I."/>
            <person name="Brown M."/>
            <person name="Walker B."/>
            <person name="Young S."/>
            <person name="Zeng Q."/>
            <person name="Gargeya S."/>
            <person name="Fitzgerald M."/>
            <person name="Haas B."/>
            <person name="Abouelleil A."/>
            <person name="Allen A.W."/>
            <person name="Alvarado L."/>
            <person name="Arachchi H.M."/>
            <person name="Berlin A.M."/>
            <person name="Chapman S.B."/>
            <person name="Gainer-Dewar J."/>
            <person name="Goldberg J."/>
            <person name="Griggs A."/>
            <person name="Gujja S."/>
            <person name="Hansen M."/>
            <person name="Howarth C."/>
            <person name="Imamovic A."/>
            <person name="Ireland A."/>
            <person name="Larimer J."/>
            <person name="McCowan C."/>
            <person name="Murphy C."/>
            <person name="Pearson M."/>
            <person name="Poon T.W."/>
            <person name="Priest M."/>
            <person name="Roberts A."/>
            <person name="Saif S."/>
            <person name="Shea T."/>
            <person name="Sisk P."/>
            <person name="Sykes S."/>
            <person name="Wortman J."/>
            <person name="Nusbaum C."/>
            <person name="Birren B."/>
        </authorList>
    </citation>
    <scope>NUCLEOTIDE SEQUENCE [LARGE SCALE GENOMIC DNA]</scope>
    <source>
        <strain evidence="5">ATCC 38817</strain>
    </source>
</reference>
<dbReference type="SUPFAM" id="SSF51351">
    <property type="entry name" value="Triosephosphate isomerase (TIM)"/>
    <property type="match status" value="1"/>
</dbReference>
<protein>
    <recommendedName>
        <fullName evidence="4">Triosephosphate isomerase</fullName>
        <ecNumber evidence="4">5.3.1.1</ecNumber>
    </recommendedName>
</protein>
<dbReference type="AlphaFoldDB" id="A0A058YZ51"/>
<dbReference type="PROSITE" id="PS51440">
    <property type="entry name" value="TIM_2"/>
    <property type="match status" value="1"/>
</dbReference>
<dbReference type="InterPro" id="IPR020861">
    <property type="entry name" value="Triosephosphate_isomerase_AS"/>
</dbReference>
<keyword evidence="4" id="KW-0324">Glycolysis</keyword>
<dbReference type="PANTHER" id="PTHR21139:SF2">
    <property type="entry name" value="TRIOSEPHOSPHATE ISOMERASE"/>
    <property type="match status" value="1"/>
</dbReference>
<dbReference type="OMA" id="CHQDVSG"/>
<organism evidence="5">
    <name type="scientific">Fonticula alba</name>
    <name type="common">Slime mold</name>
    <dbReference type="NCBI Taxonomy" id="691883"/>
    <lineage>
        <taxon>Eukaryota</taxon>
        <taxon>Rotosphaerida</taxon>
        <taxon>Fonticulaceae</taxon>
        <taxon>Fonticula</taxon>
    </lineage>
</organism>
<sequence>MLDAAQSEVQNNFAQIGKILGKIDTNVVDVTLAPTFVHIPLASTLVGSIPGMSLASQNCAPSDAGAFTGEVSPSQLKEFGVQWVIIGHSERRTLFAEPTELLKQKVNAALKAGLGVILCIGEAQVEEGRPASESVVMQQVRDIFLAASDAPAFDPSRIVIAYEPVWAIGTGLTATPDYVLTMHTEIRRVLAELPGPAAGAAGAAAARIIYGGSVTKANSFDLAKMSEVNGFLLGRASTQAEEFAAIINLASQAKAEGK</sequence>
<comment type="similarity">
    <text evidence="1 4">Belongs to the triosephosphate isomerase family.</text>
</comment>
<dbReference type="STRING" id="691883.A0A058YZ51"/>
<evidence type="ECO:0000313" key="5">
    <source>
        <dbReference type="EMBL" id="KCV67280.1"/>
    </source>
</evidence>
<comment type="subunit">
    <text evidence="2">Homodimer.</text>
</comment>
<evidence type="ECO:0000256" key="3">
    <source>
        <dbReference type="ARBA" id="ARBA00023235"/>
    </source>
</evidence>
<dbReference type="GO" id="GO:0006096">
    <property type="term" value="P:glycolytic process"/>
    <property type="evidence" value="ECO:0007669"/>
    <property type="project" value="UniProtKB-UniPathway"/>
</dbReference>
<dbReference type="GO" id="GO:0046166">
    <property type="term" value="P:glyceraldehyde-3-phosphate biosynthetic process"/>
    <property type="evidence" value="ECO:0007669"/>
    <property type="project" value="TreeGrafter"/>
</dbReference>